<keyword evidence="1" id="KW-0863">Zinc-finger</keyword>
<feature type="compositionally biased region" description="Pro residues" evidence="2">
    <location>
        <begin position="353"/>
        <end position="363"/>
    </location>
</feature>
<dbReference type="Proteomes" id="UP001321473">
    <property type="component" value="Unassembled WGS sequence"/>
</dbReference>
<dbReference type="SUPFAM" id="SSF57756">
    <property type="entry name" value="Retrovirus zinc finger-like domains"/>
    <property type="match status" value="1"/>
</dbReference>
<feature type="region of interest" description="Disordered" evidence="2">
    <location>
        <begin position="334"/>
        <end position="363"/>
    </location>
</feature>
<gene>
    <name evidence="4" type="ORF">V5799_033885</name>
</gene>
<accession>A0AAQ4DM16</accession>
<dbReference type="AlphaFoldDB" id="A0AAQ4DM16"/>
<evidence type="ECO:0000259" key="3">
    <source>
        <dbReference type="PROSITE" id="PS50158"/>
    </source>
</evidence>
<dbReference type="SMART" id="SM00343">
    <property type="entry name" value="ZnF_C2HC"/>
    <property type="match status" value="1"/>
</dbReference>
<evidence type="ECO:0000313" key="5">
    <source>
        <dbReference type="Proteomes" id="UP001321473"/>
    </source>
</evidence>
<dbReference type="EMBL" id="JARKHS020029273">
    <property type="protein sequence ID" value="KAK8763506.1"/>
    <property type="molecule type" value="Genomic_DNA"/>
</dbReference>
<evidence type="ECO:0000256" key="1">
    <source>
        <dbReference type="PROSITE-ProRule" id="PRU00047"/>
    </source>
</evidence>
<reference evidence="4 5" key="1">
    <citation type="journal article" date="2023" name="Arcadia Sci">
        <title>De novo assembly of a long-read Amblyomma americanum tick genome.</title>
        <authorList>
            <person name="Chou S."/>
            <person name="Poskanzer K.E."/>
            <person name="Rollins M."/>
            <person name="Thuy-Boun P.S."/>
        </authorList>
    </citation>
    <scope>NUCLEOTIDE SEQUENCE [LARGE SCALE GENOMIC DNA]</scope>
    <source>
        <strain evidence="4">F_SG_1</strain>
        <tissue evidence="4">Salivary glands</tissue>
    </source>
</reference>
<dbReference type="Gene3D" id="4.10.60.10">
    <property type="entry name" value="Zinc finger, CCHC-type"/>
    <property type="match status" value="1"/>
</dbReference>
<feature type="region of interest" description="Disordered" evidence="2">
    <location>
        <begin position="1"/>
        <end position="49"/>
    </location>
</feature>
<dbReference type="PROSITE" id="PS50158">
    <property type="entry name" value="ZF_CCHC"/>
    <property type="match status" value="1"/>
</dbReference>
<name>A0AAQ4DM16_AMBAM</name>
<sequence length="363" mass="41005">MDAEVGGTSAEEDYEPEGWYKVKKGGKAVPMQREERQPEVSGAATQERPNHFKRAAGKKLAEKSVGKQHVLIPDGATRIILRPQGGLAPLTRLGAARLLYYVCKETGISYADARRDILSPNEAQQTLLIATEDKKRAEKYQQITSITTEEGSKTENKARMTIPESRGKGVMHNVHLSVSDAELVAELEFNASLGINPKVIAVRRLSPQSTTILLVFQEERLPRTIKLFGVYERCFLYRKRYEVCYRCGDLGHRMDVCPNPTSIKRCRNCGEKDPQKDQSCKETRCALCGKAHPLGDKTCKAMIRTPYLVKKNFWERKLAEEMLAKEEDFKLVPILKTPSQERKARSRSRSPNHFPPLSPSHPR</sequence>
<keyword evidence="1" id="KW-0862">Zinc</keyword>
<feature type="domain" description="CCHC-type" evidence="3">
    <location>
        <begin position="244"/>
        <end position="259"/>
    </location>
</feature>
<proteinExistence type="predicted"/>
<organism evidence="4 5">
    <name type="scientific">Amblyomma americanum</name>
    <name type="common">Lone star tick</name>
    <dbReference type="NCBI Taxonomy" id="6943"/>
    <lineage>
        <taxon>Eukaryota</taxon>
        <taxon>Metazoa</taxon>
        <taxon>Ecdysozoa</taxon>
        <taxon>Arthropoda</taxon>
        <taxon>Chelicerata</taxon>
        <taxon>Arachnida</taxon>
        <taxon>Acari</taxon>
        <taxon>Parasitiformes</taxon>
        <taxon>Ixodida</taxon>
        <taxon>Ixodoidea</taxon>
        <taxon>Ixodidae</taxon>
        <taxon>Amblyomminae</taxon>
        <taxon>Amblyomma</taxon>
    </lineage>
</organism>
<keyword evidence="5" id="KW-1185">Reference proteome</keyword>
<dbReference type="GO" id="GO:0008270">
    <property type="term" value="F:zinc ion binding"/>
    <property type="evidence" value="ECO:0007669"/>
    <property type="project" value="UniProtKB-KW"/>
</dbReference>
<evidence type="ECO:0000313" key="4">
    <source>
        <dbReference type="EMBL" id="KAK8763506.1"/>
    </source>
</evidence>
<keyword evidence="1" id="KW-0479">Metal-binding</keyword>
<dbReference type="InterPro" id="IPR036875">
    <property type="entry name" value="Znf_CCHC_sf"/>
</dbReference>
<dbReference type="InterPro" id="IPR001878">
    <property type="entry name" value="Znf_CCHC"/>
</dbReference>
<protein>
    <recommendedName>
        <fullName evidence="3">CCHC-type domain-containing protein</fullName>
    </recommendedName>
</protein>
<evidence type="ECO:0000256" key="2">
    <source>
        <dbReference type="SAM" id="MobiDB-lite"/>
    </source>
</evidence>
<comment type="caution">
    <text evidence="4">The sequence shown here is derived from an EMBL/GenBank/DDBJ whole genome shotgun (WGS) entry which is preliminary data.</text>
</comment>
<dbReference type="GO" id="GO:0003676">
    <property type="term" value="F:nucleic acid binding"/>
    <property type="evidence" value="ECO:0007669"/>
    <property type="project" value="InterPro"/>
</dbReference>